<evidence type="ECO:0000313" key="2">
    <source>
        <dbReference type="Proteomes" id="UP000251584"/>
    </source>
</evidence>
<gene>
    <name evidence="1" type="ORF">NCTC10786_00135</name>
</gene>
<reference evidence="1 2" key="1">
    <citation type="submission" date="2018-06" db="EMBL/GenBank/DDBJ databases">
        <authorList>
            <consortium name="Pathogen Informatics"/>
            <person name="Doyle S."/>
        </authorList>
    </citation>
    <scope>NUCLEOTIDE SEQUENCE [LARGE SCALE GENOMIC DNA]</scope>
    <source>
        <strain evidence="1 2">NCTC10786</strain>
    </source>
</reference>
<organism evidence="1 2">
    <name type="scientific">Citrobacter koseri</name>
    <name type="common">Citrobacter diversus</name>
    <dbReference type="NCBI Taxonomy" id="545"/>
    <lineage>
        <taxon>Bacteria</taxon>
        <taxon>Pseudomonadati</taxon>
        <taxon>Pseudomonadota</taxon>
        <taxon>Gammaproteobacteria</taxon>
        <taxon>Enterobacterales</taxon>
        <taxon>Enterobacteriaceae</taxon>
        <taxon>Citrobacter</taxon>
    </lineage>
</organism>
<dbReference type="EMBL" id="UAVY01000001">
    <property type="protein sequence ID" value="SQB20659.1"/>
    <property type="molecule type" value="Genomic_DNA"/>
</dbReference>
<evidence type="ECO:0000313" key="1">
    <source>
        <dbReference type="EMBL" id="SQB20659.1"/>
    </source>
</evidence>
<dbReference type="Proteomes" id="UP000251584">
    <property type="component" value="Unassembled WGS sequence"/>
</dbReference>
<sequence>MPDGSYRHHEWRLSTPCVDFTSPVNMVLICMIMQHTHNTVFFFQKMFSQKQQGIVKGKTSIFSTTCQLFIKSGAKSSF</sequence>
<protein>
    <submittedName>
        <fullName evidence="1">Uncharacterized protein</fullName>
    </submittedName>
</protein>
<name>A0A2X2X456_CITKO</name>
<proteinExistence type="predicted"/>
<dbReference type="AlphaFoldDB" id="A0A2X2X456"/>
<accession>A0A2X2X456</accession>